<name>A0A9X7VX97_9BACL</name>
<organism evidence="1 2">
    <name type="scientific">Alicyclobacillus mengziensis</name>
    <dbReference type="NCBI Taxonomy" id="2931921"/>
    <lineage>
        <taxon>Bacteria</taxon>
        <taxon>Bacillati</taxon>
        <taxon>Bacillota</taxon>
        <taxon>Bacilli</taxon>
        <taxon>Bacillales</taxon>
        <taxon>Alicyclobacillaceae</taxon>
        <taxon>Alicyclobacillus</taxon>
    </lineage>
</organism>
<dbReference type="KEGG" id="afx:JZ786_18965"/>
<gene>
    <name evidence="1" type="ORF">JZ786_18965</name>
</gene>
<sequence length="104" mass="11502">MKQNAWVGDRKQSGYTLEVGVHFIQSIQRIFGPITDIAGTMTYPEDEKACEIAVLAPEKSLLCAKPTMSRCFLTDLVEPVEASESSETSMVRTAPFRCRTGEIS</sequence>
<dbReference type="RefSeq" id="WP_206655894.1">
    <property type="nucleotide sequence ID" value="NZ_CP071182.1"/>
</dbReference>
<reference evidence="1 2" key="1">
    <citation type="submission" date="2021-02" db="EMBL/GenBank/DDBJ databases">
        <title>Alicyclobacillus curvatus sp. nov. and Alicyclobacillus mengziensis sp. nov., two acidophilic bacteria isolated from acid mine drainage.</title>
        <authorList>
            <person name="Huang Y."/>
        </authorList>
    </citation>
    <scope>NUCLEOTIDE SEQUENCE [LARGE SCALE GENOMIC DNA]</scope>
    <source>
        <strain evidence="1 2">S30H14</strain>
    </source>
</reference>
<evidence type="ECO:0000313" key="1">
    <source>
        <dbReference type="EMBL" id="QSO46525.1"/>
    </source>
</evidence>
<protein>
    <submittedName>
        <fullName evidence="1">Uncharacterized protein</fullName>
    </submittedName>
</protein>
<dbReference type="AlphaFoldDB" id="A0A9X7VX97"/>
<proteinExistence type="predicted"/>
<dbReference type="EMBL" id="CP071182">
    <property type="protein sequence ID" value="QSO46525.1"/>
    <property type="molecule type" value="Genomic_DNA"/>
</dbReference>
<keyword evidence="2" id="KW-1185">Reference proteome</keyword>
<evidence type="ECO:0000313" key="2">
    <source>
        <dbReference type="Proteomes" id="UP000663505"/>
    </source>
</evidence>
<accession>A0A9X7VX97</accession>
<dbReference type="Proteomes" id="UP000663505">
    <property type="component" value="Chromosome"/>
</dbReference>